<proteinExistence type="inferred from homology"/>
<comment type="caution">
    <text evidence="11">The sequence shown here is derived from an EMBL/GenBank/DDBJ whole genome shotgun (WGS) entry which is preliminary data.</text>
</comment>
<dbReference type="SUPFAM" id="SSF48264">
    <property type="entry name" value="Cytochrome P450"/>
    <property type="match status" value="1"/>
</dbReference>
<evidence type="ECO:0000256" key="10">
    <source>
        <dbReference type="RuleBase" id="RU000461"/>
    </source>
</evidence>
<keyword evidence="5 9" id="KW-0479">Metal-binding</keyword>
<keyword evidence="6 10" id="KW-0560">Oxidoreductase</keyword>
<dbReference type="InterPro" id="IPR050364">
    <property type="entry name" value="Cytochrome_P450_fung"/>
</dbReference>
<accession>A0A9W9AN29</accession>
<dbReference type="PANTHER" id="PTHR46300">
    <property type="entry name" value="P450, PUTATIVE (EUROFUNG)-RELATED-RELATED"/>
    <property type="match status" value="1"/>
</dbReference>
<dbReference type="EMBL" id="JAOTPV010000003">
    <property type="protein sequence ID" value="KAJ4485333.1"/>
    <property type="molecule type" value="Genomic_DNA"/>
</dbReference>
<dbReference type="InterPro" id="IPR036396">
    <property type="entry name" value="Cyt_P450_sf"/>
</dbReference>
<evidence type="ECO:0000256" key="9">
    <source>
        <dbReference type="PIRSR" id="PIRSR602401-1"/>
    </source>
</evidence>
<reference evidence="11" key="1">
    <citation type="submission" date="2022-08" db="EMBL/GenBank/DDBJ databases">
        <title>A Global Phylogenomic Analysis of the Shiitake Genus Lentinula.</title>
        <authorList>
            <consortium name="DOE Joint Genome Institute"/>
            <person name="Sierra-Patev S."/>
            <person name="Min B."/>
            <person name="Naranjo-Ortiz M."/>
            <person name="Looney B."/>
            <person name="Konkel Z."/>
            <person name="Slot J.C."/>
            <person name="Sakamoto Y."/>
            <person name="Steenwyk J.L."/>
            <person name="Rokas A."/>
            <person name="Carro J."/>
            <person name="Camarero S."/>
            <person name="Ferreira P."/>
            <person name="Molpeceres G."/>
            <person name="Ruiz-Duenas F.J."/>
            <person name="Serrano A."/>
            <person name="Henrissat B."/>
            <person name="Drula E."/>
            <person name="Hughes K.W."/>
            <person name="Mata J.L."/>
            <person name="Ishikawa N.K."/>
            <person name="Vargas-Isla R."/>
            <person name="Ushijima S."/>
            <person name="Smith C.A."/>
            <person name="Ahrendt S."/>
            <person name="Andreopoulos W."/>
            <person name="He G."/>
            <person name="Labutti K."/>
            <person name="Lipzen A."/>
            <person name="Ng V."/>
            <person name="Riley R."/>
            <person name="Sandor L."/>
            <person name="Barry K."/>
            <person name="Martinez A.T."/>
            <person name="Xiao Y."/>
            <person name="Gibbons J.G."/>
            <person name="Terashima K."/>
            <person name="Grigoriev I.V."/>
            <person name="Hibbett D.S."/>
        </authorList>
    </citation>
    <scope>NUCLEOTIDE SEQUENCE</scope>
    <source>
        <strain evidence="11">JLM2183</strain>
    </source>
</reference>
<gene>
    <name evidence="11" type="ORF">J3R30DRAFT_3281692</name>
</gene>
<dbReference type="GO" id="GO:0004497">
    <property type="term" value="F:monooxygenase activity"/>
    <property type="evidence" value="ECO:0007669"/>
    <property type="project" value="UniProtKB-KW"/>
</dbReference>
<comment type="similarity">
    <text evidence="3 10">Belongs to the cytochrome P450 family.</text>
</comment>
<keyword evidence="4 9" id="KW-0349">Heme</keyword>
<dbReference type="GO" id="GO:0020037">
    <property type="term" value="F:heme binding"/>
    <property type="evidence" value="ECO:0007669"/>
    <property type="project" value="InterPro"/>
</dbReference>
<dbReference type="OrthoDB" id="2789670at2759"/>
<dbReference type="PANTHER" id="PTHR46300:SF7">
    <property type="entry name" value="P450, PUTATIVE (EUROFUNG)-RELATED"/>
    <property type="match status" value="1"/>
</dbReference>
<evidence type="ECO:0000256" key="8">
    <source>
        <dbReference type="ARBA" id="ARBA00023033"/>
    </source>
</evidence>
<dbReference type="InterPro" id="IPR017972">
    <property type="entry name" value="Cyt_P450_CS"/>
</dbReference>
<evidence type="ECO:0000256" key="2">
    <source>
        <dbReference type="ARBA" id="ARBA00005179"/>
    </source>
</evidence>
<evidence type="ECO:0000256" key="6">
    <source>
        <dbReference type="ARBA" id="ARBA00023002"/>
    </source>
</evidence>
<evidence type="ECO:0000256" key="7">
    <source>
        <dbReference type="ARBA" id="ARBA00023004"/>
    </source>
</evidence>
<evidence type="ECO:0000256" key="1">
    <source>
        <dbReference type="ARBA" id="ARBA00001971"/>
    </source>
</evidence>
<keyword evidence="8 10" id="KW-0503">Monooxygenase</keyword>
<evidence type="ECO:0000256" key="4">
    <source>
        <dbReference type="ARBA" id="ARBA00022617"/>
    </source>
</evidence>
<name>A0A9W9AN29_9AGAR</name>
<feature type="binding site" description="axial binding residue" evidence="9">
    <location>
        <position position="436"/>
    </location>
    <ligand>
        <name>heme</name>
        <dbReference type="ChEBI" id="CHEBI:30413"/>
    </ligand>
    <ligandPart>
        <name>Fe</name>
        <dbReference type="ChEBI" id="CHEBI:18248"/>
    </ligandPart>
</feature>
<keyword evidence="12" id="KW-1185">Reference proteome</keyword>
<comment type="pathway">
    <text evidence="2">Secondary metabolite biosynthesis.</text>
</comment>
<dbReference type="Gene3D" id="1.10.630.10">
    <property type="entry name" value="Cytochrome P450"/>
    <property type="match status" value="1"/>
</dbReference>
<evidence type="ECO:0000313" key="11">
    <source>
        <dbReference type="EMBL" id="KAJ4485333.1"/>
    </source>
</evidence>
<evidence type="ECO:0000313" key="12">
    <source>
        <dbReference type="Proteomes" id="UP001150266"/>
    </source>
</evidence>
<keyword evidence="7 9" id="KW-0408">Iron</keyword>
<sequence length="509" mass="56813">MAYAVVAPLVVLFLILYSRRKSRQYPLPPGPRKFPIVENLFQIPSGGFLWLDYAELCRKYESDIIHLSALGNSIIVLNSAKTASDLLEKRSSIYSSRPPTVMLGELMGWGSTLIFRPNDDSWKSQRRIINQALPPTDPKRFHPKQLSATHDLLRVLPHSDNLIRDFSRWAAAFIMDVTYGLDAAEAQPYLPTAVAALDSMATAGTPGAFYVDQIPILKYVPEWFPGADFKRKAREWSDLRVKMTETAFNVTKQRMAMGTATQSLTLAALEQIDRTQDLTSQEDIIKKASVTAYGGGSDTIVAALGSFILNMLMNPEIQIKAHEQLEKVLGPGDLPSFSDEPLLPYITAITQEALRHNPVTPLAFPHELTQDDIYEGYFLPKKSIIMPNVWSILHNEEDYPNAEVFNPSRFLDADGKMNSKVKDPANTAFGFGRRACPGKHIALGSLWIAVASILTCYSIEPELDEHGKPVKPKAEWYPGPTLFNHPLPFKCRFVPRSRDVEASLGVSLI</sequence>
<protein>
    <submittedName>
        <fullName evidence="11">Cytochrome P450</fullName>
    </submittedName>
</protein>
<dbReference type="CDD" id="cd11065">
    <property type="entry name" value="CYP64-like"/>
    <property type="match status" value="1"/>
</dbReference>
<dbReference type="Pfam" id="PF00067">
    <property type="entry name" value="p450"/>
    <property type="match status" value="1"/>
</dbReference>
<dbReference type="PROSITE" id="PS00086">
    <property type="entry name" value="CYTOCHROME_P450"/>
    <property type="match status" value="1"/>
</dbReference>
<dbReference type="PRINTS" id="PR00463">
    <property type="entry name" value="EP450I"/>
</dbReference>
<comment type="cofactor">
    <cofactor evidence="1 9">
        <name>heme</name>
        <dbReference type="ChEBI" id="CHEBI:30413"/>
    </cofactor>
</comment>
<organism evidence="11 12">
    <name type="scientific">Lentinula aciculospora</name>
    <dbReference type="NCBI Taxonomy" id="153920"/>
    <lineage>
        <taxon>Eukaryota</taxon>
        <taxon>Fungi</taxon>
        <taxon>Dikarya</taxon>
        <taxon>Basidiomycota</taxon>
        <taxon>Agaricomycotina</taxon>
        <taxon>Agaricomycetes</taxon>
        <taxon>Agaricomycetidae</taxon>
        <taxon>Agaricales</taxon>
        <taxon>Marasmiineae</taxon>
        <taxon>Omphalotaceae</taxon>
        <taxon>Lentinula</taxon>
    </lineage>
</organism>
<dbReference type="Proteomes" id="UP001150266">
    <property type="component" value="Unassembled WGS sequence"/>
</dbReference>
<dbReference type="InterPro" id="IPR001128">
    <property type="entry name" value="Cyt_P450"/>
</dbReference>
<evidence type="ECO:0000256" key="3">
    <source>
        <dbReference type="ARBA" id="ARBA00010617"/>
    </source>
</evidence>
<dbReference type="AlphaFoldDB" id="A0A9W9AN29"/>
<dbReference type="GO" id="GO:0005506">
    <property type="term" value="F:iron ion binding"/>
    <property type="evidence" value="ECO:0007669"/>
    <property type="project" value="InterPro"/>
</dbReference>
<evidence type="ECO:0000256" key="5">
    <source>
        <dbReference type="ARBA" id="ARBA00022723"/>
    </source>
</evidence>
<dbReference type="GO" id="GO:0016705">
    <property type="term" value="F:oxidoreductase activity, acting on paired donors, with incorporation or reduction of molecular oxygen"/>
    <property type="evidence" value="ECO:0007669"/>
    <property type="project" value="InterPro"/>
</dbReference>
<dbReference type="InterPro" id="IPR002401">
    <property type="entry name" value="Cyt_P450_E_grp-I"/>
</dbReference>